<evidence type="ECO:0000256" key="3">
    <source>
        <dbReference type="ARBA" id="ARBA00023125"/>
    </source>
</evidence>
<dbReference type="GO" id="GO:0000150">
    <property type="term" value="F:DNA strand exchange activity"/>
    <property type="evidence" value="ECO:0007669"/>
    <property type="project" value="InterPro"/>
</dbReference>
<dbReference type="Gene3D" id="3.40.50.1390">
    <property type="entry name" value="Resolvase, N-terminal catalytic domain"/>
    <property type="match status" value="1"/>
</dbReference>
<dbReference type="InterPro" id="IPR009057">
    <property type="entry name" value="Homeodomain-like_sf"/>
</dbReference>
<keyword evidence="2" id="KW-0229">DNA integration</keyword>
<dbReference type="SUPFAM" id="SSF53041">
    <property type="entry name" value="Resolvase-like"/>
    <property type="match status" value="1"/>
</dbReference>
<feature type="domain" description="Resolvase/invertase-type recombinase catalytic" evidence="8">
    <location>
        <begin position="4"/>
        <end position="140"/>
    </location>
</feature>
<keyword evidence="4" id="KW-0233">DNA recombination</keyword>
<protein>
    <submittedName>
        <fullName evidence="9">DNA invertase Pin-like site-specific DNA recombinase</fullName>
    </submittedName>
</protein>
<evidence type="ECO:0000256" key="7">
    <source>
        <dbReference type="SAM" id="MobiDB-lite"/>
    </source>
</evidence>
<dbReference type="EMBL" id="QTUA01000002">
    <property type="protein sequence ID" value="REF24671.1"/>
    <property type="molecule type" value="Genomic_DNA"/>
</dbReference>
<dbReference type="GO" id="GO:0015074">
    <property type="term" value="P:DNA integration"/>
    <property type="evidence" value="ECO:0007669"/>
    <property type="project" value="UniProtKB-KW"/>
</dbReference>
<dbReference type="PANTHER" id="PTHR30461">
    <property type="entry name" value="DNA-INVERTASE FROM LAMBDOID PROPHAGE"/>
    <property type="match status" value="1"/>
</dbReference>
<dbReference type="SUPFAM" id="SSF46689">
    <property type="entry name" value="Homeodomain-like"/>
    <property type="match status" value="1"/>
</dbReference>
<dbReference type="InterPro" id="IPR006118">
    <property type="entry name" value="Recombinase_CS"/>
</dbReference>
<organism evidence="9 10">
    <name type="scientific">Calidifontibacter indicus</name>
    <dbReference type="NCBI Taxonomy" id="419650"/>
    <lineage>
        <taxon>Bacteria</taxon>
        <taxon>Bacillati</taxon>
        <taxon>Actinomycetota</taxon>
        <taxon>Actinomycetes</taxon>
        <taxon>Micrococcales</taxon>
        <taxon>Dermacoccaceae</taxon>
        <taxon>Calidifontibacter</taxon>
    </lineage>
</organism>
<evidence type="ECO:0000259" key="8">
    <source>
        <dbReference type="PROSITE" id="PS51736"/>
    </source>
</evidence>
<dbReference type="SMART" id="SM00857">
    <property type="entry name" value="Resolvase"/>
    <property type="match status" value="1"/>
</dbReference>
<feature type="region of interest" description="Disordered" evidence="7">
    <location>
        <begin position="191"/>
        <end position="211"/>
    </location>
</feature>
<gene>
    <name evidence="9" type="ORF">DFJ65_3461</name>
</gene>
<dbReference type="PROSITE" id="PS51736">
    <property type="entry name" value="RECOMBINASES_3"/>
    <property type="match status" value="1"/>
</dbReference>
<dbReference type="InterPro" id="IPR050639">
    <property type="entry name" value="SSR_resolvase"/>
</dbReference>
<dbReference type="OrthoDB" id="128993at2"/>
<evidence type="ECO:0000313" key="10">
    <source>
        <dbReference type="Proteomes" id="UP000256253"/>
    </source>
</evidence>
<keyword evidence="10" id="KW-1185">Reference proteome</keyword>
<evidence type="ECO:0000256" key="2">
    <source>
        <dbReference type="ARBA" id="ARBA00022908"/>
    </source>
</evidence>
<dbReference type="GO" id="GO:0003677">
    <property type="term" value="F:DNA binding"/>
    <property type="evidence" value="ECO:0007669"/>
    <property type="project" value="UniProtKB-KW"/>
</dbReference>
<keyword evidence="3" id="KW-0238">DNA-binding</keyword>
<dbReference type="CDD" id="cd03768">
    <property type="entry name" value="SR_ResInv"/>
    <property type="match status" value="1"/>
</dbReference>
<evidence type="ECO:0000256" key="5">
    <source>
        <dbReference type="PIRSR" id="PIRSR606118-50"/>
    </source>
</evidence>
<evidence type="ECO:0000313" key="9">
    <source>
        <dbReference type="EMBL" id="REF24671.1"/>
    </source>
</evidence>
<proteinExistence type="inferred from homology"/>
<dbReference type="PROSITE" id="PS00397">
    <property type="entry name" value="RECOMBINASES_1"/>
    <property type="match status" value="1"/>
</dbReference>
<dbReference type="InterPro" id="IPR036162">
    <property type="entry name" value="Resolvase-like_N_sf"/>
</dbReference>
<comment type="similarity">
    <text evidence="1">Belongs to the site-specific recombinase resolvase family.</text>
</comment>
<sequence>MPGQIVGYVRVSSTSQNLDRQLAAIGDVEELFTDHVSGGSRQDRAGLADAVRHLRRGDTLRVSSMDRLARSLVDLEQLVDELTGRGVTIEFVKERLTFAPGSDDPFATFQRQLIGAVAELERSLIRERQREGIELAKQRGAYKGRARKLDDDQVQLARKMAVAGEPKAKIARDLGCSRRVLHDAIAGIGAYASTPRPRPELTGAQEVELPL</sequence>
<accession>A0A3D9UIM0</accession>
<dbReference type="Proteomes" id="UP000256253">
    <property type="component" value="Unassembled WGS sequence"/>
</dbReference>
<evidence type="ECO:0000256" key="4">
    <source>
        <dbReference type="ARBA" id="ARBA00023172"/>
    </source>
</evidence>
<dbReference type="RefSeq" id="WP_115924581.1">
    <property type="nucleotide sequence ID" value="NZ_QTUA01000002.1"/>
</dbReference>
<evidence type="ECO:0000256" key="1">
    <source>
        <dbReference type="ARBA" id="ARBA00009913"/>
    </source>
</evidence>
<dbReference type="Gene3D" id="1.10.10.60">
    <property type="entry name" value="Homeodomain-like"/>
    <property type="match status" value="1"/>
</dbReference>
<dbReference type="PANTHER" id="PTHR30461:SF26">
    <property type="entry name" value="RESOLVASE HOMOLOG YNEB"/>
    <property type="match status" value="1"/>
</dbReference>
<reference evidence="9 10" key="1">
    <citation type="submission" date="2018-08" db="EMBL/GenBank/DDBJ databases">
        <title>Sequencing the genomes of 1000 actinobacteria strains.</title>
        <authorList>
            <person name="Klenk H.-P."/>
        </authorList>
    </citation>
    <scope>NUCLEOTIDE SEQUENCE [LARGE SCALE GENOMIC DNA]</scope>
    <source>
        <strain evidence="9 10">DSM 22967</strain>
    </source>
</reference>
<dbReference type="Pfam" id="PF00239">
    <property type="entry name" value="Resolvase"/>
    <property type="match status" value="1"/>
</dbReference>
<feature type="active site" description="O-(5'-phospho-DNA)-serine intermediate" evidence="5 6">
    <location>
        <position position="12"/>
    </location>
</feature>
<name>A0A3D9UIM0_9MICO</name>
<evidence type="ECO:0000256" key="6">
    <source>
        <dbReference type="PROSITE-ProRule" id="PRU10137"/>
    </source>
</evidence>
<comment type="caution">
    <text evidence="9">The sequence shown here is derived from an EMBL/GenBank/DDBJ whole genome shotgun (WGS) entry which is preliminary data.</text>
</comment>
<dbReference type="AlphaFoldDB" id="A0A3D9UIM0"/>
<dbReference type="InterPro" id="IPR006119">
    <property type="entry name" value="Resolv_N"/>
</dbReference>